<keyword evidence="2" id="KW-1185">Reference proteome</keyword>
<reference evidence="1 2" key="1">
    <citation type="submission" date="2021-06" db="EMBL/GenBank/DDBJ databases">
        <title>Caerostris extrusa draft genome.</title>
        <authorList>
            <person name="Kono N."/>
            <person name="Arakawa K."/>
        </authorList>
    </citation>
    <scope>NUCLEOTIDE SEQUENCE [LARGE SCALE GENOMIC DNA]</scope>
</reference>
<dbReference type="AlphaFoldDB" id="A0AAV4THE6"/>
<evidence type="ECO:0000313" key="2">
    <source>
        <dbReference type="Proteomes" id="UP001054945"/>
    </source>
</evidence>
<comment type="caution">
    <text evidence="1">The sequence shown here is derived from an EMBL/GenBank/DDBJ whole genome shotgun (WGS) entry which is preliminary data.</text>
</comment>
<sequence>MSIPTSIIRGISALSLTSSIITRHQFLSGLSIYGFITPIIKKEQKPSVHLTYWILNKSQLAQCPIPFSIYRFITPILKKDF</sequence>
<dbReference type="Proteomes" id="UP001054945">
    <property type="component" value="Unassembled WGS sequence"/>
</dbReference>
<proteinExistence type="predicted"/>
<dbReference type="EMBL" id="BPLR01011109">
    <property type="protein sequence ID" value="GIY44217.1"/>
    <property type="molecule type" value="Genomic_DNA"/>
</dbReference>
<evidence type="ECO:0000313" key="1">
    <source>
        <dbReference type="EMBL" id="GIY44217.1"/>
    </source>
</evidence>
<accession>A0AAV4THE6</accession>
<name>A0AAV4THE6_CAEEX</name>
<organism evidence="1 2">
    <name type="scientific">Caerostris extrusa</name>
    <name type="common">Bark spider</name>
    <name type="synonym">Caerostris bankana</name>
    <dbReference type="NCBI Taxonomy" id="172846"/>
    <lineage>
        <taxon>Eukaryota</taxon>
        <taxon>Metazoa</taxon>
        <taxon>Ecdysozoa</taxon>
        <taxon>Arthropoda</taxon>
        <taxon>Chelicerata</taxon>
        <taxon>Arachnida</taxon>
        <taxon>Araneae</taxon>
        <taxon>Araneomorphae</taxon>
        <taxon>Entelegynae</taxon>
        <taxon>Araneoidea</taxon>
        <taxon>Araneidae</taxon>
        <taxon>Caerostris</taxon>
    </lineage>
</organism>
<protein>
    <submittedName>
        <fullName evidence="1">Uncharacterized protein</fullName>
    </submittedName>
</protein>
<gene>
    <name evidence="1" type="ORF">CEXT_105271</name>
</gene>